<dbReference type="RefSeq" id="WP_110682534.1">
    <property type="nucleotide sequence ID" value="NZ_QJRX01000005.1"/>
</dbReference>
<dbReference type="CDD" id="cd02440">
    <property type="entry name" value="AdoMet_MTases"/>
    <property type="match status" value="1"/>
</dbReference>
<evidence type="ECO:0000256" key="2">
    <source>
        <dbReference type="ARBA" id="ARBA00022603"/>
    </source>
</evidence>
<keyword evidence="4" id="KW-0949">S-adenosyl-L-methionine</keyword>
<dbReference type="GO" id="GO:0032259">
    <property type="term" value="P:methylation"/>
    <property type="evidence" value="ECO:0007669"/>
    <property type="project" value="UniProtKB-KW"/>
</dbReference>
<reference evidence="7 8" key="1">
    <citation type="submission" date="2018-06" db="EMBL/GenBank/DDBJ databases">
        <title>Pseudomonas diversity within urban Lake Michigan freshwaters.</title>
        <authorList>
            <person name="Batrich M."/>
            <person name="Hatzopoulos T."/>
            <person name="Putonti C."/>
        </authorList>
    </citation>
    <scope>NUCLEOTIDE SEQUENCE [LARGE SCALE GENOMIC DNA]</scope>
    <source>
        <strain evidence="7 8">MB-090714</strain>
    </source>
</reference>
<dbReference type="PANTHER" id="PTHR43667">
    <property type="entry name" value="CYCLOPROPANE-FATTY-ACYL-PHOSPHOLIPID SYNTHASE"/>
    <property type="match status" value="1"/>
</dbReference>
<dbReference type="PANTHER" id="PTHR43667:SF1">
    <property type="entry name" value="CYCLOPROPANE-FATTY-ACYL-PHOSPHOLIPID SYNTHASE"/>
    <property type="match status" value="1"/>
</dbReference>
<name>A0A2V4L4Z3_AQUAC</name>
<feature type="domain" description="DUF7884" evidence="6">
    <location>
        <begin position="30"/>
        <end position="96"/>
    </location>
</feature>
<sequence length="432" mass="49331">MEQLKREYHQIPTSIDPLVTLLKRLLRGAGGEFSVRLWDGSHLQSADTKLAPRFTLICRNPDALRSLLLGRNPLRLAEAYLRNDLDIEGDLFAVVALKERLQSLRMVWHQRFWNSLVWLLHHLRNTDALPGYRRSVVRHSKQENSDAVAFHYDVSNDFYSLWLDPAMVYSCAYFEHPEDDLEKAQQAKLEHICRKLMLQPGECLLDIGCGWGALILHAAKYHGVKAHGISLSHSQLELARARIAQAGLAGRVTVELCDYRDLDGKNQYDKIASVGMFEHVGLRNLPLYFACVRRSLKPAGLFLNHGITSASEGWQESANTRFINRYIFPDGQLDTISNIQRVMEGEGFEIADVEALRRHYALTLRHWVERLEKHHAEALRFVSEQTYRAWRLYMTASALQFETGGIGVYQILASMPAGQASGLPLTRRHLYC</sequence>
<dbReference type="InterPro" id="IPR003333">
    <property type="entry name" value="CMAS"/>
</dbReference>
<proteinExistence type="inferred from homology"/>
<accession>A0A2V4L4Z3</accession>
<dbReference type="GO" id="GO:0008168">
    <property type="term" value="F:methyltransferase activity"/>
    <property type="evidence" value="ECO:0007669"/>
    <property type="project" value="UniProtKB-KW"/>
</dbReference>
<evidence type="ECO:0000256" key="3">
    <source>
        <dbReference type="ARBA" id="ARBA00022679"/>
    </source>
</evidence>
<protein>
    <submittedName>
        <fullName evidence="7">Cyclopropane-fatty-acyl-phospholipid synthase</fullName>
    </submittedName>
</protein>
<evidence type="ECO:0000313" key="7">
    <source>
        <dbReference type="EMBL" id="PYC24592.1"/>
    </source>
</evidence>
<dbReference type="InterPro" id="IPR057206">
    <property type="entry name" value="DUF7884"/>
</dbReference>
<evidence type="ECO:0000256" key="4">
    <source>
        <dbReference type="ARBA" id="ARBA00022691"/>
    </source>
</evidence>
<comment type="similarity">
    <text evidence="1">Belongs to the CFA/CMAS family.</text>
</comment>
<evidence type="ECO:0000259" key="6">
    <source>
        <dbReference type="Pfam" id="PF25371"/>
    </source>
</evidence>
<dbReference type="Gene3D" id="3.40.50.150">
    <property type="entry name" value="Vaccinia Virus protein VP39"/>
    <property type="match status" value="1"/>
</dbReference>
<dbReference type="GO" id="GO:0008610">
    <property type="term" value="P:lipid biosynthetic process"/>
    <property type="evidence" value="ECO:0007669"/>
    <property type="project" value="InterPro"/>
</dbReference>
<dbReference type="InterPro" id="IPR029063">
    <property type="entry name" value="SAM-dependent_MTases_sf"/>
</dbReference>
<keyword evidence="5" id="KW-0443">Lipid metabolism</keyword>
<dbReference type="SUPFAM" id="SSF53335">
    <property type="entry name" value="S-adenosyl-L-methionine-dependent methyltransferases"/>
    <property type="match status" value="1"/>
</dbReference>
<dbReference type="OrthoDB" id="9782855at2"/>
<comment type="caution">
    <text evidence="7">The sequence shown here is derived from an EMBL/GenBank/DDBJ whole genome shotgun (WGS) entry which is preliminary data.</text>
</comment>
<evidence type="ECO:0000256" key="5">
    <source>
        <dbReference type="ARBA" id="ARBA00023098"/>
    </source>
</evidence>
<dbReference type="InterPro" id="IPR050723">
    <property type="entry name" value="CFA/CMAS"/>
</dbReference>
<dbReference type="AlphaFoldDB" id="A0A2V4L4Z3"/>
<dbReference type="Pfam" id="PF02353">
    <property type="entry name" value="CMAS"/>
    <property type="match status" value="1"/>
</dbReference>
<organism evidence="7 8">
    <name type="scientific">Aquipseudomonas alcaligenes</name>
    <name type="common">Pseudomonas alcaligenes</name>
    <dbReference type="NCBI Taxonomy" id="43263"/>
    <lineage>
        <taxon>Bacteria</taxon>
        <taxon>Pseudomonadati</taxon>
        <taxon>Pseudomonadota</taxon>
        <taxon>Gammaproteobacteria</taxon>
        <taxon>Pseudomonadales</taxon>
        <taxon>Pseudomonadaceae</taxon>
        <taxon>Aquipseudomonas</taxon>
    </lineage>
</organism>
<dbReference type="PIRSF" id="PIRSF003085">
    <property type="entry name" value="CMAS"/>
    <property type="match status" value="1"/>
</dbReference>
<keyword evidence="2" id="KW-0489">Methyltransferase</keyword>
<dbReference type="Pfam" id="PF25371">
    <property type="entry name" value="DUF7884"/>
    <property type="match status" value="1"/>
</dbReference>
<keyword evidence="3" id="KW-0808">Transferase</keyword>
<dbReference type="EMBL" id="QJRX01000005">
    <property type="protein sequence ID" value="PYC24592.1"/>
    <property type="molecule type" value="Genomic_DNA"/>
</dbReference>
<evidence type="ECO:0000313" key="8">
    <source>
        <dbReference type="Proteomes" id="UP000248146"/>
    </source>
</evidence>
<gene>
    <name evidence="7" type="ORF">DMO17_11020</name>
</gene>
<dbReference type="Proteomes" id="UP000248146">
    <property type="component" value="Unassembled WGS sequence"/>
</dbReference>
<evidence type="ECO:0000256" key="1">
    <source>
        <dbReference type="ARBA" id="ARBA00010815"/>
    </source>
</evidence>